<sequence>MDPNFVQHGLDDIAIRFLGYLVFILAYSTGVHGGVRAAFAVFRIRAADTWWDEACIAALGIFFALALDMNLFFYVAGLTNEQYVGALPALRAHGSPAGYFNATLVIGVANVVTGAMVVGGRKAIVGMADSFVDGFNRIKGLIPKNGG</sequence>
<keyword evidence="1" id="KW-0472">Membrane</keyword>
<feature type="transmembrane region" description="Helical" evidence="1">
    <location>
        <begin position="20"/>
        <end position="42"/>
    </location>
</feature>
<accession>A0A6M3IDE0</accession>
<reference evidence="2" key="1">
    <citation type="submission" date="2020-03" db="EMBL/GenBank/DDBJ databases">
        <title>The deep terrestrial virosphere.</title>
        <authorList>
            <person name="Holmfeldt K."/>
            <person name="Nilsson E."/>
            <person name="Simone D."/>
            <person name="Lopez-Fernandez M."/>
            <person name="Wu X."/>
            <person name="de Brujin I."/>
            <person name="Lundin D."/>
            <person name="Andersson A."/>
            <person name="Bertilsson S."/>
            <person name="Dopson M."/>
        </authorList>
    </citation>
    <scope>NUCLEOTIDE SEQUENCE</scope>
    <source>
        <strain evidence="2">MM415B02046</strain>
    </source>
</reference>
<feature type="transmembrane region" description="Helical" evidence="1">
    <location>
        <begin position="54"/>
        <end position="77"/>
    </location>
</feature>
<evidence type="ECO:0000256" key="1">
    <source>
        <dbReference type="SAM" id="Phobius"/>
    </source>
</evidence>
<gene>
    <name evidence="2" type="ORF">MM415B02046_0011</name>
</gene>
<name>A0A6M3IDE0_9ZZZZ</name>
<evidence type="ECO:0000313" key="2">
    <source>
        <dbReference type="EMBL" id="QJA55461.1"/>
    </source>
</evidence>
<protein>
    <submittedName>
        <fullName evidence="2">Uncharacterized protein</fullName>
    </submittedName>
</protein>
<dbReference type="EMBL" id="MT141160">
    <property type="protein sequence ID" value="QJA55461.1"/>
    <property type="molecule type" value="Genomic_DNA"/>
</dbReference>
<feature type="transmembrane region" description="Helical" evidence="1">
    <location>
        <begin position="97"/>
        <end position="118"/>
    </location>
</feature>
<proteinExistence type="predicted"/>
<organism evidence="2">
    <name type="scientific">viral metagenome</name>
    <dbReference type="NCBI Taxonomy" id="1070528"/>
    <lineage>
        <taxon>unclassified sequences</taxon>
        <taxon>metagenomes</taxon>
        <taxon>organismal metagenomes</taxon>
    </lineage>
</organism>
<dbReference type="AlphaFoldDB" id="A0A6M3IDE0"/>
<keyword evidence="1" id="KW-0812">Transmembrane</keyword>
<keyword evidence="1" id="KW-1133">Transmembrane helix</keyword>